<dbReference type="eggNOG" id="COG1893">
    <property type="taxonomic scope" value="Bacteria"/>
</dbReference>
<organism evidence="7">
    <name type="scientific">Chelativorans sp. (strain BNC1)</name>
    <dbReference type="NCBI Taxonomy" id="266779"/>
    <lineage>
        <taxon>Bacteria</taxon>
        <taxon>Pseudomonadati</taxon>
        <taxon>Pseudomonadota</taxon>
        <taxon>Alphaproteobacteria</taxon>
        <taxon>Hyphomicrobiales</taxon>
        <taxon>Phyllobacteriaceae</taxon>
        <taxon>Chelativorans</taxon>
    </lineage>
</organism>
<feature type="domain" description="Opine dehydrogenase" evidence="5">
    <location>
        <begin position="182"/>
        <end position="327"/>
    </location>
</feature>
<dbReference type="InterPro" id="IPR036291">
    <property type="entry name" value="NAD(P)-bd_dom_sf"/>
</dbReference>
<evidence type="ECO:0000313" key="7">
    <source>
        <dbReference type="EMBL" id="ABG63778.1"/>
    </source>
</evidence>
<dbReference type="GO" id="GO:0008677">
    <property type="term" value="F:2-dehydropantoate 2-reductase activity"/>
    <property type="evidence" value="ECO:0007669"/>
    <property type="project" value="UniProtKB-EC"/>
</dbReference>
<dbReference type="Gene3D" id="1.10.1040.10">
    <property type="entry name" value="N-(1-d-carboxylethyl)-l-norvaline Dehydrogenase, domain 2"/>
    <property type="match status" value="1"/>
</dbReference>
<dbReference type="InterPro" id="IPR013332">
    <property type="entry name" value="KPR_N"/>
</dbReference>
<comment type="pathway">
    <text evidence="1">Cofactor biosynthesis; (R)-pantothenate biosynthesis; (R)-pantoate from 3-methyl-2-oxobutanoate: step 2/2.</text>
</comment>
<dbReference type="PANTHER" id="PTHR38015">
    <property type="entry name" value="BLR6086 PROTEIN"/>
    <property type="match status" value="1"/>
</dbReference>
<dbReference type="AlphaFoldDB" id="Q11FP7"/>
<evidence type="ECO:0000259" key="5">
    <source>
        <dbReference type="Pfam" id="PF02317"/>
    </source>
</evidence>
<dbReference type="Pfam" id="PF02558">
    <property type="entry name" value="ApbA"/>
    <property type="match status" value="1"/>
</dbReference>
<evidence type="ECO:0000256" key="2">
    <source>
        <dbReference type="ARBA" id="ARBA00019465"/>
    </source>
</evidence>
<evidence type="ECO:0000256" key="4">
    <source>
        <dbReference type="ARBA" id="ARBA00048793"/>
    </source>
</evidence>
<proteinExistence type="predicted"/>
<gene>
    <name evidence="7" type="ordered locus">Meso_2393</name>
</gene>
<dbReference type="KEGG" id="mes:Meso_2393"/>
<dbReference type="InterPro" id="IPR008927">
    <property type="entry name" value="6-PGluconate_DH-like_C_sf"/>
</dbReference>
<dbReference type="HOGENOM" id="CLU_056511_2_0_5"/>
<feature type="domain" description="Ketopantoate reductase N-terminal" evidence="6">
    <location>
        <begin position="3"/>
        <end position="66"/>
    </location>
</feature>
<dbReference type="InterPro" id="IPR013328">
    <property type="entry name" value="6PGD_dom2"/>
</dbReference>
<comment type="catalytic activity">
    <reaction evidence="4">
        <text>(R)-pantoate + NADP(+) = 2-dehydropantoate + NADPH + H(+)</text>
        <dbReference type="Rhea" id="RHEA:16233"/>
        <dbReference type="ChEBI" id="CHEBI:11561"/>
        <dbReference type="ChEBI" id="CHEBI:15378"/>
        <dbReference type="ChEBI" id="CHEBI:15980"/>
        <dbReference type="ChEBI" id="CHEBI:57783"/>
        <dbReference type="ChEBI" id="CHEBI:58349"/>
        <dbReference type="EC" id="1.1.1.169"/>
    </reaction>
</comment>
<dbReference type="GO" id="GO:0015940">
    <property type="term" value="P:pantothenate biosynthetic process"/>
    <property type="evidence" value="ECO:0007669"/>
    <property type="project" value="UniProtKB-UniPathway"/>
</dbReference>
<reference evidence="7" key="1">
    <citation type="submission" date="2006-06" db="EMBL/GenBank/DDBJ databases">
        <title>Complete sequence of chromosome of Chelativorans sp. BNC1.</title>
        <authorList>
            <consortium name="US DOE Joint Genome Institute"/>
            <person name="Copeland A."/>
            <person name="Lucas S."/>
            <person name="Lapidus A."/>
            <person name="Barry K."/>
            <person name="Detter J.C."/>
            <person name="Glavina del Rio T."/>
            <person name="Hammon N."/>
            <person name="Israni S."/>
            <person name="Dalin E."/>
            <person name="Tice H."/>
            <person name="Pitluck S."/>
            <person name="Chertkov O."/>
            <person name="Brettin T."/>
            <person name="Bruce D."/>
            <person name="Han C."/>
            <person name="Tapia R."/>
            <person name="Gilna P."/>
            <person name="Schmutz J."/>
            <person name="Larimer F."/>
            <person name="Land M."/>
            <person name="Hauser L."/>
            <person name="Kyrpides N."/>
            <person name="Mikhailova N."/>
            <person name="Richardson P."/>
        </authorList>
    </citation>
    <scope>NUCLEOTIDE SEQUENCE</scope>
    <source>
        <strain evidence="7">BNC1</strain>
    </source>
</reference>
<accession>Q11FP7</accession>
<evidence type="ECO:0000256" key="1">
    <source>
        <dbReference type="ARBA" id="ARBA00004994"/>
    </source>
</evidence>
<protein>
    <recommendedName>
        <fullName evidence="2">2-dehydropantoate 2-reductase</fullName>
    </recommendedName>
</protein>
<keyword evidence="3" id="KW-0566">Pantothenate biosynthesis</keyword>
<evidence type="ECO:0000256" key="3">
    <source>
        <dbReference type="ARBA" id="ARBA00022655"/>
    </source>
</evidence>
<dbReference type="SUPFAM" id="SSF48179">
    <property type="entry name" value="6-phosphogluconate dehydrogenase C-terminal domain-like"/>
    <property type="match status" value="1"/>
</dbReference>
<dbReference type="PANTHER" id="PTHR38015:SF1">
    <property type="entry name" value="OPINE DEHYDROGENASE DOMAIN-CONTAINING PROTEIN"/>
    <property type="match status" value="1"/>
</dbReference>
<dbReference type="OrthoDB" id="6135265at2"/>
<dbReference type="SUPFAM" id="SSF51735">
    <property type="entry name" value="NAD(P)-binding Rossmann-fold domains"/>
    <property type="match status" value="1"/>
</dbReference>
<dbReference type="Gene3D" id="3.40.50.720">
    <property type="entry name" value="NAD(P)-binding Rossmann-like Domain"/>
    <property type="match status" value="1"/>
</dbReference>
<evidence type="ECO:0000259" key="6">
    <source>
        <dbReference type="Pfam" id="PF02558"/>
    </source>
</evidence>
<name>Q11FP7_CHESB</name>
<dbReference type="InterPro" id="IPR003421">
    <property type="entry name" value="Opine_DH"/>
</dbReference>
<dbReference type="EMBL" id="CP000390">
    <property type="protein sequence ID" value="ABG63778.1"/>
    <property type="molecule type" value="Genomic_DNA"/>
</dbReference>
<dbReference type="Pfam" id="PF02317">
    <property type="entry name" value="Octopine_DH"/>
    <property type="match status" value="1"/>
</dbReference>
<dbReference type="InterPro" id="IPR051729">
    <property type="entry name" value="Opine/Lysopine_DH"/>
</dbReference>
<dbReference type="UniPathway" id="UPA00028">
    <property type="reaction ID" value="UER00004"/>
</dbReference>
<dbReference type="STRING" id="266779.Meso_2393"/>
<sequence length="359" mass="37822">MKVLVIGAGNGGAAAAVELTQAGHNVTLYARSEETLAPFRRDGIRFAGVLGEGRVRPAAITTGLGEAVRDQHAAVVALPTFAHAGVAQALHAAGWDARRPIILNPGHTGGALEVETVFRRLSAAVPPIVEFATLSYVARKPEPDFVNVTGRAKALRAAALPGCSDALEIACALFPGAYDTGDVIASDLSNVNMVIHPPGAMLGAAWVEATGGDFTFYVQGMTPGVIGVMRGLDAERRAIARAFGHELPTIIAEMRAIGTVPPDAQDDDYLAIAAGEANRKIKAPDSLRHRYYMEDFAHGLVPLLVYARLADVPTPTASALVELHASMTRDLPKPAMRDAAAMGLENATMDMLQRRAGIR</sequence>